<keyword evidence="8" id="KW-0325">Glycoprotein</keyword>
<dbReference type="InterPro" id="IPR014784">
    <property type="entry name" value="Cu2_ascorb_mOase-like_C"/>
</dbReference>
<evidence type="ECO:0000256" key="10">
    <source>
        <dbReference type="PIRSR" id="PIRSR600720-2"/>
    </source>
</evidence>
<dbReference type="PANTHER" id="PTHR10680:SF14">
    <property type="entry name" value="PEPTIDYL-GLYCINE ALPHA-AMIDATING MONOOXYGENASE"/>
    <property type="match status" value="1"/>
</dbReference>
<feature type="binding site" evidence="10">
    <location>
        <position position="191"/>
    </location>
    <ligand>
        <name>Cu(2+)</name>
        <dbReference type="ChEBI" id="CHEBI:29036"/>
        <label>1</label>
        <note>catalytic</note>
    </ligand>
</feature>
<dbReference type="PANTHER" id="PTHR10680">
    <property type="entry name" value="PEPTIDYL-GLYCINE ALPHA-AMIDATING MONOOXYGENASE"/>
    <property type="match status" value="1"/>
</dbReference>
<dbReference type="InterPro" id="IPR000323">
    <property type="entry name" value="Cu2_ascorb_mOase_N"/>
</dbReference>
<name>A0ABD3VW42_SINWO</name>
<evidence type="ECO:0000256" key="5">
    <source>
        <dbReference type="ARBA" id="ARBA00023008"/>
    </source>
</evidence>
<dbReference type="InterPro" id="IPR000720">
    <property type="entry name" value="PHM/PAL"/>
</dbReference>
<dbReference type="Gene3D" id="2.60.120.310">
    <property type="entry name" value="Copper type II, ascorbate-dependent monooxygenase, N-terminal domain"/>
    <property type="match status" value="1"/>
</dbReference>
<gene>
    <name evidence="15" type="ORF">ACJMK2_043162</name>
</gene>
<dbReference type="InterPro" id="IPR014783">
    <property type="entry name" value="Cu2_ascorb_mOase_CS-2"/>
</dbReference>
<dbReference type="AlphaFoldDB" id="A0ABD3VW42"/>
<accession>A0ABD3VW42</accession>
<evidence type="ECO:0000256" key="8">
    <source>
        <dbReference type="ARBA" id="ARBA00023180"/>
    </source>
</evidence>
<evidence type="ECO:0000313" key="15">
    <source>
        <dbReference type="EMBL" id="KAL3865812.1"/>
    </source>
</evidence>
<evidence type="ECO:0000259" key="14">
    <source>
        <dbReference type="Pfam" id="PF03712"/>
    </source>
</evidence>
<keyword evidence="3 12" id="KW-0732">Signal</keyword>
<sequence length="381" mass="42136">MSVRGIFLVALCLGGTVGAPPSKVPVESKINFLMPNVQPKVADTYLCISMKTNTTPTYIVGFAPHANMEIAHHILLYGCMEPGSAKQPWNCGEMAHMTSEYNTGPVCRSGAQILYAWAMDAPSLKLPEDNNTDSSGITMTTTNTEMPRRAGVYLLGTGGVIPSHSTVYMESACSFDEDLTLHPFAFRTHTHGLGKVVSGYVIHDGQWREIGRQDPHKPQMFYNATTLGLEIKKGDILAARCTMQNEKDTDVSIGSTQNDEMCNFYIMYYTDGDRISDQTYCFTPGPTTWYWDQFERADKMNLAAVPRTASIIPGTDKVIKQKLPRSTYDLYGEGIPGARNELLPAADSWEALSDGADEIYDNLSDKDAELLAYLKNKLNNY</sequence>
<dbReference type="GO" id="GO:0046872">
    <property type="term" value="F:metal ion binding"/>
    <property type="evidence" value="ECO:0007669"/>
    <property type="project" value="UniProtKB-KW"/>
</dbReference>
<feature type="chain" id="PRO_5044864053" description="peptidylglycine monooxygenase" evidence="12">
    <location>
        <begin position="19"/>
        <end position="381"/>
    </location>
</feature>
<feature type="binding site" evidence="10">
    <location>
        <position position="189"/>
    </location>
    <ligand>
        <name>Cu(2+)</name>
        <dbReference type="ChEBI" id="CHEBI:29036"/>
        <label>1</label>
        <note>catalytic</note>
    </ligand>
</feature>
<dbReference type="Pfam" id="PF01082">
    <property type="entry name" value="Cu2_monooxygen"/>
    <property type="match status" value="1"/>
</dbReference>
<feature type="domain" description="Copper type II ascorbate-dependent monooxygenase N-terminal" evidence="13">
    <location>
        <begin position="31"/>
        <end position="129"/>
    </location>
</feature>
<dbReference type="EC" id="1.14.17.3" evidence="1"/>
<evidence type="ECO:0000256" key="12">
    <source>
        <dbReference type="SAM" id="SignalP"/>
    </source>
</evidence>
<dbReference type="InterPro" id="IPR018054">
    <property type="entry name" value="Chromogranin_CS"/>
</dbReference>
<dbReference type="PROSITE" id="PS00422">
    <property type="entry name" value="GRANINS_1"/>
    <property type="match status" value="1"/>
</dbReference>
<dbReference type="Proteomes" id="UP001634394">
    <property type="component" value="Unassembled WGS sequence"/>
</dbReference>
<comment type="caution">
    <text evidence="15">The sequence shown here is derived from an EMBL/GenBank/DDBJ whole genome shotgun (WGS) entry which is preliminary data.</text>
</comment>
<evidence type="ECO:0000256" key="7">
    <source>
        <dbReference type="ARBA" id="ARBA00023157"/>
    </source>
</evidence>
<feature type="binding site" evidence="10">
    <location>
        <position position="73"/>
    </location>
    <ligand>
        <name>Cu(2+)</name>
        <dbReference type="ChEBI" id="CHEBI:29036"/>
        <label>1</label>
        <note>catalytic</note>
    </ligand>
</feature>
<evidence type="ECO:0000256" key="1">
    <source>
        <dbReference type="ARBA" id="ARBA00012689"/>
    </source>
</evidence>
<dbReference type="InterPro" id="IPR036939">
    <property type="entry name" value="Cu2_ascorb_mOase_N_sf"/>
</dbReference>
<dbReference type="SUPFAM" id="SSF49742">
    <property type="entry name" value="PHM/PNGase F"/>
    <property type="match status" value="2"/>
</dbReference>
<dbReference type="PROSITE" id="PS00085">
    <property type="entry name" value="CU2_MONOOXYGENASE_2"/>
    <property type="match status" value="1"/>
</dbReference>
<comment type="catalytic activity">
    <reaction evidence="9">
        <text>a [peptide]-C-terminal glycine + 2 L-ascorbate + O2 = a [peptide]-C-terminal (2S)-2-hydroxyglycine + 2 monodehydro-L-ascorbate radical + H2O</text>
        <dbReference type="Rhea" id="RHEA:21452"/>
        <dbReference type="Rhea" id="RHEA-COMP:13486"/>
        <dbReference type="Rhea" id="RHEA-COMP:15321"/>
        <dbReference type="ChEBI" id="CHEBI:15377"/>
        <dbReference type="ChEBI" id="CHEBI:15379"/>
        <dbReference type="ChEBI" id="CHEBI:38290"/>
        <dbReference type="ChEBI" id="CHEBI:59513"/>
        <dbReference type="ChEBI" id="CHEBI:137000"/>
        <dbReference type="ChEBI" id="CHEBI:142768"/>
        <dbReference type="EC" id="1.14.17.3"/>
    </reaction>
</comment>
<dbReference type="InterPro" id="IPR024548">
    <property type="entry name" value="Cu2_monoox_C"/>
</dbReference>
<evidence type="ECO:0000256" key="11">
    <source>
        <dbReference type="PIRSR" id="PIRSR600720-3"/>
    </source>
</evidence>
<keyword evidence="6" id="KW-0503">Monooxygenase</keyword>
<evidence type="ECO:0000256" key="2">
    <source>
        <dbReference type="ARBA" id="ARBA00022723"/>
    </source>
</evidence>
<dbReference type="GO" id="GO:0004504">
    <property type="term" value="F:peptidylglycine monooxygenase activity"/>
    <property type="evidence" value="ECO:0007669"/>
    <property type="project" value="UniProtKB-EC"/>
</dbReference>
<feature type="disulfide bond" evidence="11">
    <location>
        <begin position="79"/>
        <end position="107"/>
    </location>
</feature>
<keyword evidence="2 10" id="KW-0479">Metal-binding</keyword>
<keyword evidence="4" id="KW-0560">Oxidoreductase</keyword>
<dbReference type="InterPro" id="IPR008977">
    <property type="entry name" value="PHM/PNGase_F_dom_sf"/>
</dbReference>
<evidence type="ECO:0000256" key="4">
    <source>
        <dbReference type="ARBA" id="ARBA00023002"/>
    </source>
</evidence>
<dbReference type="Gene3D" id="2.60.120.230">
    <property type="match status" value="1"/>
</dbReference>
<evidence type="ECO:0000256" key="9">
    <source>
        <dbReference type="ARBA" id="ARBA00048431"/>
    </source>
</evidence>
<dbReference type="EMBL" id="JBJQND010000009">
    <property type="protein sequence ID" value="KAL3865812.1"/>
    <property type="molecule type" value="Genomic_DNA"/>
</dbReference>
<evidence type="ECO:0000256" key="3">
    <source>
        <dbReference type="ARBA" id="ARBA00022729"/>
    </source>
</evidence>
<keyword evidence="7 11" id="KW-1015">Disulfide bond</keyword>
<evidence type="ECO:0000259" key="13">
    <source>
        <dbReference type="Pfam" id="PF01082"/>
    </source>
</evidence>
<feature type="signal peptide" evidence="12">
    <location>
        <begin position="1"/>
        <end position="18"/>
    </location>
</feature>
<protein>
    <recommendedName>
        <fullName evidence="1">peptidylglycine monooxygenase</fullName>
        <ecNumber evidence="1">1.14.17.3</ecNumber>
    </recommendedName>
</protein>
<keyword evidence="16" id="KW-1185">Reference proteome</keyword>
<feature type="disulfide bond" evidence="11">
    <location>
        <begin position="241"/>
        <end position="262"/>
    </location>
</feature>
<evidence type="ECO:0000313" key="16">
    <source>
        <dbReference type="Proteomes" id="UP001634394"/>
    </source>
</evidence>
<dbReference type="Pfam" id="PF03712">
    <property type="entry name" value="Cu2_monoox_C"/>
    <property type="match status" value="1"/>
</dbReference>
<proteinExistence type="predicted"/>
<dbReference type="PRINTS" id="PR00790">
    <property type="entry name" value="PAMONOXGNASE"/>
</dbReference>
<organism evidence="15 16">
    <name type="scientific">Sinanodonta woodiana</name>
    <name type="common">Chinese pond mussel</name>
    <name type="synonym">Anodonta woodiana</name>
    <dbReference type="NCBI Taxonomy" id="1069815"/>
    <lineage>
        <taxon>Eukaryota</taxon>
        <taxon>Metazoa</taxon>
        <taxon>Spiralia</taxon>
        <taxon>Lophotrochozoa</taxon>
        <taxon>Mollusca</taxon>
        <taxon>Bivalvia</taxon>
        <taxon>Autobranchia</taxon>
        <taxon>Heteroconchia</taxon>
        <taxon>Palaeoheterodonta</taxon>
        <taxon>Unionida</taxon>
        <taxon>Unionoidea</taxon>
        <taxon>Unionidae</taxon>
        <taxon>Unioninae</taxon>
        <taxon>Sinanodonta</taxon>
    </lineage>
</organism>
<comment type="cofactor">
    <cofactor evidence="10">
        <name>Cu(2+)</name>
        <dbReference type="ChEBI" id="CHEBI:29036"/>
    </cofactor>
    <text evidence="10">Binds 2 Cu(2+) ions per subunit.</text>
</comment>
<feature type="binding site" evidence="10">
    <location>
        <position position="72"/>
    </location>
    <ligand>
        <name>Cu(2+)</name>
        <dbReference type="ChEBI" id="CHEBI:29036"/>
        <label>1</label>
        <note>catalytic</note>
    </ligand>
</feature>
<reference evidence="15 16" key="1">
    <citation type="submission" date="2024-11" db="EMBL/GenBank/DDBJ databases">
        <title>Chromosome-level genome assembly of the freshwater bivalve Anodonta woodiana.</title>
        <authorList>
            <person name="Chen X."/>
        </authorList>
    </citation>
    <scope>NUCLEOTIDE SEQUENCE [LARGE SCALE GENOMIC DNA]</scope>
    <source>
        <strain evidence="15">MN2024</strain>
        <tissue evidence="15">Gills</tissue>
    </source>
</reference>
<feature type="disulfide bond" evidence="11">
    <location>
        <begin position="47"/>
        <end position="91"/>
    </location>
</feature>
<feature type="domain" description="Copper type II ascorbate-dependent monooxygenase C-terminal" evidence="14">
    <location>
        <begin position="149"/>
        <end position="293"/>
    </location>
</feature>
<keyword evidence="5 10" id="KW-0186">Copper</keyword>
<evidence type="ECO:0000256" key="6">
    <source>
        <dbReference type="ARBA" id="ARBA00023033"/>
    </source>
</evidence>
<feature type="binding site" evidence="10">
    <location>
        <position position="261"/>
    </location>
    <ligand>
        <name>Cu(2+)</name>
        <dbReference type="ChEBI" id="CHEBI:29036"/>
        <label>1</label>
        <note>catalytic</note>
    </ligand>
</feature>